<dbReference type="Proteomes" id="UP001366166">
    <property type="component" value="Chromosome"/>
</dbReference>
<reference evidence="11" key="1">
    <citation type="journal article" date="2023" name="Arch. Microbiol.">
        <title>Desulfoferula mesophilus gen. nov. sp. nov., a mesophilic sulfate-reducing bacterium isolated from a brackish lake sediment.</title>
        <authorList>
            <person name="Watanabe T."/>
            <person name="Yabe T."/>
            <person name="Tsuji J.M."/>
            <person name="Fukui M."/>
        </authorList>
    </citation>
    <scope>NUCLEOTIDE SEQUENCE [LARGE SCALE GENOMIC DNA]</scope>
    <source>
        <strain evidence="11">12FAK</strain>
    </source>
</reference>
<protein>
    <recommendedName>
        <fullName evidence="8">Tryptophan--tRNA ligase</fullName>
        <ecNumber evidence="8">6.1.1.2</ecNumber>
    </recommendedName>
    <alternativeName>
        <fullName evidence="8">Tryptophanyl-tRNA synthetase</fullName>
        <shortName evidence="8">TrpRS</shortName>
    </alternativeName>
</protein>
<dbReference type="FunFam" id="1.10.240.10:FF:000005">
    <property type="entry name" value="Tryptophan--tRNA ligase"/>
    <property type="match status" value="1"/>
</dbReference>
<dbReference type="CDD" id="cd00806">
    <property type="entry name" value="TrpRS_core"/>
    <property type="match status" value="1"/>
</dbReference>
<evidence type="ECO:0000256" key="9">
    <source>
        <dbReference type="RuleBase" id="RU363036"/>
    </source>
</evidence>
<evidence type="ECO:0000256" key="8">
    <source>
        <dbReference type="HAMAP-Rule" id="MF_00140"/>
    </source>
</evidence>
<evidence type="ECO:0000256" key="2">
    <source>
        <dbReference type="ARBA" id="ARBA00022598"/>
    </source>
</evidence>
<dbReference type="KEGG" id="dmp:FAK_21090"/>
<organism evidence="10 11">
    <name type="scientific">Desulfoferula mesophila</name>
    <dbReference type="NCBI Taxonomy" id="3058419"/>
    <lineage>
        <taxon>Bacteria</taxon>
        <taxon>Pseudomonadati</taxon>
        <taxon>Thermodesulfobacteriota</taxon>
        <taxon>Desulfarculia</taxon>
        <taxon>Desulfarculales</taxon>
        <taxon>Desulfarculaceae</taxon>
        <taxon>Desulfoferula</taxon>
    </lineage>
</organism>
<comment type="subcellular location">
    <subcellularLocation>
        <location evidence="8">Cytoplasm</location>
    </subcellularLocation>
</comment>
<evidence type="ECO:0000313" key="11">
    <source>
        <dbReference type="Proteomes" id="UP001366166"/>
    </source>
</evidence>
<dbReference type="InterPro" id="IPR002305">
    <property type="entry name" value="aa-tRNA-synth_Ic"/>
</dbReference>
<dbReference type="EMBL" id="AP028679">
    <property type="protein sequence ID" value="BEQ15043.1"/>
    <property type="molecule type" value="Genomic_DNA"/>
</dbReference>
<comment type="subunit">
    <text evidence="8">Homodimer.</text>
</comment>
<evidence type="ECO:0000256" key="6">
    <source>
        <dbReference type="ARBA" id="ARBA00023146"/>
    </source>
</evidence>
<dbReference type="NCBIfam" id="TIGR00233">
    <property type="entry name" value="trpS"/>
    <property type="match status" value="1"/>
</dbReference>
<feature type="binding site" evidence="8">
    <location>
        <begin position="189"/>
        <end position="193"/>
    </location>
    <ligand>
        <name>ATP</name>
        <dbReference type="ChEBI" id="CHEBI:30616"/>
    </ligand>
</feature>
<dbReference type="InterPro" id="IPR050203">
    <property type="entry name" value="Trp-tRNA_synthetase"/>
</dbReference>
<dbReference type="EC" id="6.1.1.2" evidence="8"/>
<evidence type="ECO:0000256" key="1">
    <source>
        <dbReference type="ARBA" id="ARBA00005594"/>
    </source>
</evidence>
<name>A0AAU9EZD1_9BACT</name>
<evidence type="ECO:0000256" key="5">
    <source>
        <dbReference type="ARBA" id="ARBA00022917"/>
    </source>
</evidence>
<dbReference type="PANTHER" id="PTHR43766">
    <property type="entry name" value="TRYPTOPHAN--TRNA LIGASE, MITOCHONDRIAL"/>
    <property type="match status" value="1"/>
</dbReference>
<evidence type="ECO:0000256" key="7">
    <source>
        <dbReference type="ARBA" id="ARBA00049929"/>
    </source>
</evidence>
<evidence type="ECO:0000313" key="10">
    <source>
        <dbReference type="EMBL" id="BEQ15043.1"/>
    </source>
</evidence>
<proteinExistence type="inferred from homology"/>
<keyword evidence="2 8" id="KW-0436">Ligase</keyword>
<comment type="caution">
    <text evidence="8">Lacks conserved residue(s) required for the propagation of feature annotation.</text>
</comment>
<keyword evidence="3 8" id="KW-0547">Nucleotide-binding</keyword>
<dbReference type="GO" id="GO:0004830">
    <property type="term" value="F:tryptophan-tRNA ligase activity"/>
    <property type="evidence" value="ECO:0007669"/>
    <property type="project" value="UniProtKB-UniRule"/>
</dbReference>
<dbReference type="PRINTS" id="PR01039">
    <property type="entry name" value="TRNASYNTHTRP"/>
</dbReference>
<comment type="catalytic activity">
    <reaction evidence="7 8">
        <text>tRNA(Trp) + L-tryptophan + ATP = L-tryptophyl-tRNA(Trp) + AMP + diphosphate + H(+)</text>
        <dbReference type="Rhea" id="RHEA:24080"/>
        <dbReference type="Rhea" id="RHEA-COMP:9671"/>
        <dbReference type="Rhea" id="RHEA-COMP:9705"/>
        <dbReference type="ChEBI" id="CHEBI:15378"/>
        <dbReference type="ChEBI" id="CHEBI:30616"/>
        <dbReference type="ChEBI" id="CHEBI:33019"/>
        <dbReference type="ChEBI" id="CHEBI:57912"/>
        <dbReference type="ChEBI" id="CHEBI:78442"/>
        <dbReference type="ChEBI" id="CHEBI:78535"/>
        <dbReference type="ChEBI" id="CHEBI:456215"/>
        <dbReference type="EC" id="6.1.1.2"/>
    </reaction>
</comment>
<gene>
    <name evidence="8 10" type="primary">trpS</name>
    <name evidence="10" type="ORF">FAK_21090</name>
</gene>
<dbReference type="InterPro" id="IPR014729">
    <property type="entry name" value="Rossmann-like_a/b/a_fold"/>
</dbReference>
<comment type="function">
    <text evidence="8">Catalyzes the attachment of tryptophan to tRNA(Trp).</text>
</comment>
<keyword evidence="6 8" id="KW-0030">Aminoacyl-tRNA synthetase</keyword>
<dbReference type="AlphaFoldDB" id="A0AAU9EZD1"/>
<dbReference type="Gene3D" id="3.40.50.620">
    <property type="entry name" value="HUPs"/>
    <property type="match status" value="1"/>
</dbReference>
<dbReference type="Gene3D" id="1.10.240.10">
    <property type="entry name" value="Tyrosyl-Transfer RNA Synthetase"/>
    <property type="match status" value="1"/>
</dbReference>
<keyword evidence="8" id="KW-0963">Cytoplasm</keyword>
<keyword evidence="5 8" id="KW-0648">Protein biosynthesis</keyword>
<dbReference type="GO" id="GO:0005524">
    <property type="term" value="F:ATP binding"/>
    <property type="evidence" value="ECO:0007669"/>
    <property type="project" value="UniProtKB-UniRule"/>
</dbReference>
<evidence type="ECO:0000256" key="3">
    <source>
        <dbReference type="ARBA" id="ARBA00022741"/>
    </source>
</evidence>
<dbReference type="PANTHER" id="PTHR43766:SF1">
    <property type="entry name" value="TRYPTOPHAN--TRNA LIGASE, MITOCHONDRIAL"/>
    <property type="match status" value="1"/>
</dbReference>
<sequence length="321" mass="36408">MRVLSGIQPSGTLHIANYFAMMQRMIRFQQEHTLFCFIVNLHALTTVYDGERLKTDTMNACLDFLALGLDPEKAFFWVQGDVPEVCELTWILNNHTPVGLLERAHSYKDKIAKGFQPHNGLFSYPVLMAADILLYQADAVPVGKDQKQHLEITRDIAIKFNNAYGETFTVPEPWIEEDTAVIPGLDGQKMSKSYGNTLEIFAPEKYLKKKVMKIVTDSTPVEEPKNPETCNVFALVSLFMDAQEKAALAERYRAGGMGYGEVKKELFARMWEYFAPYRAKREELAGNLDYVRQVMAKGADKTRAVANETLDLVRSRVGLNY</sequence>
<feature type="binding site" evidence="8">
    <location>
        <position position="182"/>
    </location>
    <ligand>
        <name>ATP</name>
        <dbReference type="ChEBI" id="CHEBI:30616"/>
    </ligand>
</feature>
<dbReference type="Pfam" id="PF00579">
    <property type="entry name" value="tRNA-synt_1b"/>
    <property type="match status" value="1"/>
</dbReference>
<feature type="binding site" evidence="8">
    <location>
        <begin position="143"/>
        <end position="145"/>
    </location>
    <ligand>
        <name>ATP</name>
        <dbReference type="ChEBI" id="CHEBI:30616"/>
    </ligand>
</feature>
<comment type="similarity">
    <text evidence="1 8 9">Belongs to the class-I aminoacyl-tRNA synthetase family.</text>
</comment>
<accession>A0AAU9EZD1</accession>
<evidence type="ECO:0000256" key="4">
    <source>
        <dbReference type="ARBA" id="ARBA00022840"/>
    </source>
</evidence>
<dbReference type="RefSeq" id="WP_338598897.1">
    <property type="nucleotide sequence ID" value="NZ_AP028679.1"/>
</dbReference>
<dbReference type="InterPro" id="IPR024109">
    <property type="entry name" value="Trp-tRNA-ligase_bac-type"/>
</dbReference>
<dbReference type="GO" id="GO:0006436">
    <property type="term" value="P:tryptophanyl-tRNA aminoacylation"/>
    <property type="evidence" value="ECO:0007669"/>
    <property type="project" value="UniProtKB-UniRule"/>
</dbReference>
<feature type="binding site" evidence="8">
    <location>
        <begin position="8"/>
        <end position="10"/>
    </location>
    <ligand>
        <name>ATP</name>
        <dbReference type="ChEBI" id="CHEBI:30616"/>
    </ligand>
</feature>
<feature type="short sequence motif" description="'KMSKS' region" evidence="8">
    <location>
        <begin position="189"/>
        <end position="193"/>
    </location>
</feature>
<keyword evidence="11" id="KW-1185">Reference proteome</keyword>
<keyword evidence="4 8" id="KW-0067">ATP-binding</keyword>
<dbReference type="HAMAP" id="MF_00140_B">
    <property type="entry name" value="Trp_tRNA_synth_B"/>
    <property type="match status" value="1"/>
</dbReference>
<feature type="binding site" evidence="8">
    <location>
        <position position="131"/>
    </location>
    <ligand>
        <name>L-tryptophan</name>
        <dbReference type="ChEBI" id="CHEBI:57912"/>
    </ligand>
</feature>
<dbReference type="InterPro" id="IPR002306">
    <property type="entry name" value="Trp-tRNA-ligase"/>
</dbReference>
<dbReference type="GO" id="GO:0005829">
    <property type="term" value="C:cytosol"/>
    <property type="evidence" value="ECO:0007669"/>
    <property type="project" value="TreeGrafter"/>
</dbReference>
<dbReference type="SUPFAM" id="SSF52374">
    <property type="entry name" value="Nucleotidylyl transferase"/>
    <property type="match status" value="1"/>
</dbReference>